<dbReference type="Proteomes" id="UP001151287">
    <property type="component" value="Unassembled WGS sequence"/>
</dbReference>
<dbReference type="Gene3D" id="1.10.10.140">
    <property type="entry name" value="Cytochrome c oxidase, subunit VIb"/>
    <property type="match status" value="1"/>
</dbReference>
<dbReference type="OrthoDB" id="1107506at2759"/>
<feature type="disulfide bond" evidence="5">
    <location>
        <begin position="26"/>
        <end position="58"/>
    </location>
</feature>
<comment type="subcellular location">
    <subcellularLocation>
        <location evidence="1">Mitochondrion</location>
    </subcellularLocation>
</comment>
<dbReference type="PANTHER" id="PTHR46281">
    <property type="entry name" value="CYTOCHROME C OXIDASE SUBUNIT 6B"/>
    <property type="match status" value="1"/>
</dbReference>
<sequence>MAEETVEIKTAPADFRFPSQNQTKHCFTRYFEYHKCLKAKGEISNECEKYAKYYRSLCPLEWIQKWNEQRDQGIFAGPL</sequence>
<organism evidence="6 7">
    <name type="scientific">Rhynchospora breviuscula</name>
    <dbReference type="NCBI Taxonomy" id="2022672"/>
    <lineage>
        <taxon>Eukaryota</taxon>
        <taxon>Viridiplantae</taxon>
        <taxon>Streptophyta</taxon>
        <taxon>Embryophyta</taxon>
        <taxon>Tracheophyta</taxon>
        <taxon>Spermatophyta</taxon>
        <taxon>Magnoliopsida</taxon>
        <taxon>Liliopsida</taxon>
        <taxon>Poales</taxon>
        <taxon>Cyperaceae</taxon>
        <taxon>Cyperoideae</taxon>
        <taxon>Rhynchosporeae</taxon>
        <taxon>Rhynchospora</taxon>
    </lineage>
</organism>
<dbReference type="AlphaFoldDB" id="A0A9Q0CR25"/>
<evidence type="ECO:0000256" key="3">
    <source>
        <dbReference type="ARBA" id="ARBA00023157"/>
    </source>
</evidence>
<name>A0A9Q0CR25_9POAL</name>
<evidence type="ECO:0000256" key="4">
    <source>
        <dbReference type="PIRNR" id="PIRNR000278"/>
    </source>
</evidence>
<evidence type="ECO:0000256" key="5">
    <source>
        <dbReference type="PIRSR" id="PIRSR000278-1"/>
    </source>
</evidence>
<feature type="disulfide bond" evidence="5">
    <location>
        <begin position="36"/>
        <end position="47"/>
    </location>
</feature>
<dbReference type="PANTHER" id="PTHR46281:SF8">
    <property type="entry name" value="CYTOCHROME C OXIDASE SUBUNIT 12, MITOCHONDRIAL"/>
    <property type="match status" value="1"/>
</dbReference>
<evidence type="ECO:0000256" key="1">
    <source>
        <dbReference type="ARBA" id="ARBA00004173"/>
    </source>
</evidence>
<gene>
    <name evidence="6" type="ORF">LUZ63_007113</name>
</gene>
<dbReference type="InterPro" id="IPR003213">
    <property type="entry name" value="Cyt_c_oxidase_su6B"/>
</dbReference>
<evidence type="ECO:0000313" key="6">
    <source>
        <dbReference type="EMBL" id="KAJ1698601.1"/>
    </source>
</evidence>
<dbReference type="SUPFAM" id="SSF47694">
    <property type="entry name" value="Cytochrome c oxidase subunit h"/>
    <property type="match status" value="1"/>
</dbReference>
<dbReference type="InterPro" id="IPR048280">
    <property type="entry name" value="COX6B-like"/>
</dbReference>
<comment type="caution">
    <text evidence="6">The sequence shown here is derived from an EMBL/GenBank/DDBJ whole genome shotgun (WGS) entry which is preliminary data.</text>
</comment>
<dbReference type="CDD" id="cd00926">
    <property type="entry name" value="Cyt_c_Oxidase_VIb"/>
    <property type="match status" value="1"/>
</dbReference>
<dbReference type="EMBL" id="JAMQYH010000002">
    <property type="protein sequence ID" value="KAJ1698601.1"/>
    <property type="molecule type" value="Genomic_DNA"/>
</dbReference>
<dbReference type="GO" id="GO:0045277">
    <property type="term" value="C:respiratory chain complex IV"/>
    <property type="evidence" value="ECO:0007669"/>
    <property type="project" value="InterPro"/>
</dbReference>
<dbReference type="PIRSF" id="PIRSF000278">
    <property type="entry name" value="Cyt_c_oxidase_6B"/>
    <property type="match status" value="1"/>
</dbReference>
<dbReference type="PROSITE" id="PS51808">
    <property type="entry name" value="CHCH"/>
    <property type="match status" value="1"/>
</dbReference>
<evidence type="ECO:0000256" key="2">
    <source>
        <dbReference type="ARBA" id="ARBA00023128"/>
    </source>
</evidence>
<keyword evidence="2 4" id="KW-0496">Mitochondrion</keyword>
<evidence type="ECO:0000313" key="7">
    <source>
        <dbReference type="Proteomes" id="UP001151287"/>
    </source>
</evidence>
<reference evidence="6" key="1">
    <citation type="journal article" date="2022" name="Cell">
        <title>Repeat-based holocentromeres influence genome architecture and karyotype evolution.</title>
        <authorList>
            <person name="Hofstatter P.G."/>
            <person name="Thangavel G."/>
            <person name="Lux T."/>
            <person name="Neumann P."/>
            <person name="Vondrak T."/>
            <person name="Novak P."/>
            <person name="Zhang M."/>
            <person name="Costa L."/>
            <person name="Castellani M."/>
            <person name="Scott A."/>
            <person name="Toegelov H."/>
            <person name="Fuchs J."/>
            <person name="Mata-Sucre Y."/>
            <person name="Dias Y."/>
            <person name="Vanzela A.L.L."/>
            <person name="Huettel B."/>
            <person name="Almeida C.C.S."/>
            <person name="Simkova H."/>
            <person name="Souza G."/>
            <person name="Pedrosa-Harand A."/>
            <person name="Macas J."/>
            <person name="Mayer K.F.X."/>
            <person name="Houben A."/>
            <person name="Marques A."/>
        </authorList>
    </citation>
    <scope>NUCLEOTIDE SEQUENCE</scope>
    <source>
        <strain evidence="6">RhyBre1mFocal</strain>
    </source>
</reference>
<accession>A0A9Q0CR25</accession>
<dbReference type="Pfam" id="PF02297">
    <property type="entry name" value="COX6B"/>
    <property type="match status" value="1"/>
</dbReference>
<dbReference type="GO" id="GO:0005739">
    <property type="term" value="C:mitochondrion"/>
    <property type="evidence" value="ECO:0007669"/>
    <property type="project" value="UniProtKB-SubCell"/>
</dbReference>
<comment type="function">
    <text evidence="4">Component of the cytochrome c oxidase, the last enzyme in the mitochondrial electron transport chain which drives oxidative phosphorylation.</text>
</comment>
<keyword evidence="7" id="KW-1185">Reference proteome</keyword>
<proteinExistence type="inferred from homology"/>
<comment type="similarity">
    <text evidence="4">Belongs to the cytochrome c oxidase subunit 6B.</text>
</comment>
<dbReference type="InterPro" id="IPR036549">
    <property type="entry name" value="CX6/COA6-like_sf"/>
</dbReference>
<protein>
    <recommendedName>
        <fullName evidence="4">Cytochrome c oxidase subunit</fullName>
    </recommendedName>
</protein>
<dbReference type="FunFam" id="1.10.10.140:FF:000001">
    <property type="entry name" value="Cytochrome c oxidase subunit 6B1"/>
    <property type="match status" value="1"/>
</dbReference>
<keyword evidence="3 5" id="KW-1015">Disulfide bond</keyword>